<evidence type="ECO:0000256" key="1">
    <source>
        <dbReference type="SAM" id="Phobius"/>
    </source>
</evidence>
<keyword evidence="1" id="KW-0812">Transmembrane</keyword>
<proteinExistence type="predicted"/>
<name>A0A9X1PPP8_9BACT</name>
<feature type="transmembrane region" description="Helical" evidence="1">
    <location>
        <begin position="97"/>
        <end position="119"/>
    </location>
</feature>
<keyword evidence="1" id="KW-0472">Membrane</keyword>
<dbReference type="AlphaFoldDB" id="A0A9X1PPP8"/>
<dbReference type="InterPro" id="IPR046586">
    <property type="entry name" value="DUF6644"/>
</dbReference>
<evidence type="ECO:0000259" key="2">
    <source>
        <dbReference type="Pfam" id="PF20349"/>
    </source>
</evidence>
<accession>A0A9X1PPP8</accession>
<feature type="domain" description="DUF6644" evidence="2">
    <location>
        <begin position="29"/>
        <end position="155"/>
    </location>
</feature>
<dbReference type="RefSeq" id="WP_234601955.1">
    <property type="nucleotide sequence ID" value="NZ_CP094997.1"/>
</dbReference>
<feature type="transmembrane region" description="Helical" evidence="1">
    <location>
        <begin position="29"/>
        <end position="51"/>
    </location>
</feature>
<evidence type="ECO:0000313" key="4">
    <source>
        <dbReference type="Proteomes" id="UP001139000"/>
    </source>
</evidence>
<organism evidence="3 4">
    <name type="scientific">Dyadobacter chenwenxiniae</name>
    <dbReference type="NCBI Taxonomy" id="2906456"/>
    <lineage>
        <taxon>Bacteria</taxon>
        <taxon>Pseudomonadati</taxon>
        <taxon>Bacteroidota</taxon>
        <taxon>Cytophagia</taxon>
        <taxon>Cytophagales</taxon>
        <taxon>Spirosomataceae</taxon>
        <taxon>Dyadobacter</taxon>
    </lineage>
</organism>
<feature type="transmembrane region" description="Helical" evidence="1">
    <location>
        <begin position="72"/>
        <end position="91"/>
    </location>
</feature>
<reference evidence="3" key="1">
    <citation type="submission" date="2021-12" db="EMBL/GenBank/DDBJ databases">
        <title>Novel species in genus Dyadobacter.</title>
        <authorList>
            <person name="Ma C."/>
        </authorList>
    </citation>
    <scope>NUCLEOTIDE SEQUENCE</scope>
    <source>
        <strain evidence="3">LJ419</strain>
    </source>
</reference>
<feature type="transmembrane region" description="Helical" evidence="1">
    <location>
        <begin position="131"/>
        <end position="155"/>
    </location>
</feature>
<sequence length="156" mass="17367">MLELLDWLEKTAWAVEIRQSLWLYPALEIVHILGIVMLVGPAFMFDLRLLGFSKNIPFASLAAHLLPWSRRSLLLIIPSGALLFITNANALGVDPTFWTKMSLIGVAAINVFVFHRFIFTSNLNPDGDLPFQARISGCVSIVVWIAVIACGRLLAY</sequence>
<comment type="caution">
    <text evidence="3">The sequence shown here is derived from an EMBL/GenBank/DDBJ whole genome shotgun (WGS) entry which is preliminary data.</text>
</comment>
<keyword evidence="1" id="KW-1133">Transmembrane helix</keyword>
<dbReference type="Proteomes" id="UP001139000">
    <property type="component" value="Unassembled WGS sequence"/>
</dbReference>
<gene>
    <name evidence="3" type="ORF">LXM26_13550</name>
</gene>
<protein>
    <recommendedName>
        <fullName evidence="2">DUF6644 domain-containing protein</fullName>
    </recommendedName>
</protein>
<dbReference type="Pfam" id="PF20349">
    <property type="entry name" value="DUF6644"/>
    <property type="match status" value="1"/>
</dbReference>
<evidence type="ECO:0000313" key="3">
    <source>
        <dbReference type="EMBL" id="MCF0062526.1"/>
    </source>
</evidence>
<keyword evidence="4" id="KW-1185">Reference proteome</keyword>
<dbReference type="EMBL" id="JAJTTC010000002">
    <property type="protein sequence ID" value="MCF0062526.1"/>
    <property type="molecule type" value="Genomic_DNA"/>
</dbReference>